<keyword evidence="1" id="KW-0802">TPR repeat</keyword>
<name>A0A9P6GQJ8_9PLEO</name>
<evidence type="ECO:0000259" key="4">
    <source>
        <dbReference type="Pfam" id="PF20684"/>
    </source>
</evidence>
<keyword evidence="3" id="KW-0472">Membrane</keyword>
<evidence type="ECO:0000256" key="3">
    <source>
        <dbReference type="SAM" id="Phobius"/>
    </source>
</evidence>
<protein>
    <recommendedName>
        <fullName evidence="4">Rhodopsin domain-containing protein</fullName>
    </recommendedName>
</protein>
<evidence type="ECO:0000313" key="5">
    <source>
        <dbReference type="EMBL" id="KAF9739724.1"/>
    </source>
</evidence>
<feature type="region of interest" description="Disordered" evidence="2">
    <location>
        <begin position="791"/>
        <end position="813"/>
    </location>
</feature>
<dbReference type="InterPro" id="IPR019734">
    <property type="entry name" value="TPR_rpt"/>
</dbReference>
<gene>
    <name evidence="5" type="ORF">PMIN01_02358</name>
</gene>
<organism evidence="5 6">
    <name type="scientific">Paraphaeosphaeria minitans</name>
    <dbReference type="NCBI Taxonomy" id="565426"/>
    <lineage>
        <taxon>Eukaryota</taxon>
        <taxon>Fungi</taxon>
        <taxon>Dikarya</taxon>
        <taxon>Ascomycota</taxon>
        <taxon>Pezizomycotina</taxon>
        <taxon>Dothideomycetes</taxon>
        <taxon>Pleosporomycetidae</taxon>
        <taxon>Pleosporales</taxon>
        <taxon>Massarineae</taxon>
        <taxon>Didymosphaeriaceae</taxon>
        <taxon>Paraphaeosphaeria</taxon>
    </lineage>
</organism>
<dbReference type="SUPFAM" id="SSF48452">
    <property type="entry name" value="TPR-like"/>
    <property type="match status" value="2"/>
</dbReference>
<proteinExistence type="predicted"/>
<dbReference type="InterPro" id="IPR049326">
    <property type="entry name" value="Rhodopsin_dom_fungi"/>
</dbReference>
<reference evidence="5" key="1">
    <citation type="journal article" date="2020" name="Mol. Plant Microbe Interact.">
        <title>Genome Sequence of the Biocontrol Agent Coniothyrium minitans strain Conio (IMI 134523).</title>
        <authorList>
            <person name="Patel D."/>
            <person name="Shittu T.A."/>
            <person name="Baroncelli R."/>
            <person name="Muthumeenakshi S."/>
            <person name="Osborne T.H."/>
            <person name="Janganan T.K."/>
            <person name="Sreenivasaprasad S."/>
        </authorList>
    </citation>
    <scope>NUCLEOTIDE SEQUENCE</scope>
    <source>
        <strain evidence="5">Conio</strain>
    </source>
</reference>
<feature type="transmembrane region" description="Helical" evidence="3">
    <location>
        <begin position="671"/>
        <end position="689"/>
    </location>
</feature>
<dbReference type="AlphaFoldDB" id="A0A9P6GQJ8"/>
<dbReference type="EMBL" id="WJXW01000002">
    <property type="protein sequence ID" value="KAF9739724.1"/>
    <property type="molecule type" value="Genomic_DNA"/>
</dbReference>
<feature type="domain" description="Rhodopsin" evidence="4">
    <location>
        <begin position="547"/>
        <end position="652"/>
    </location>
</feature>
<dbReference type="PANTHER" id="PTHR45588">
    <property type="entry name" value="TPR DOMAIN-CONTAINING PROTEIN"/>
    <property type="match status" value="1"/>
</dbReference>
<evidence type="ECO:0000313" key="6">
    <source>
        <dbReference type="Proteomes" id="UP000756921"/>
    </source>
</evidence>
<dbReference type="Pfam" id="PF20684">
    <property type="entry name" value="Fung_rhodopsin"/>
    <property type="match status" value="2"/>
</dbReference>
<comment type="caution">
    <text evidence="5">The sequence shown here is derived from an EMBL/GenBank/DDBJ whole genome shotgun (WGS) entry which is preliminary data.</text>
</comment>
<dbReference type="PANTHER" id="PTHR45588:SF1">
    <property type="entry name" value="WW DOMAIN-CONTAINING PROTEIN"/>
    <property type="match status" value="1"/>
</dbReference>
<feature type="transmembrane region" description="Helical" evidence="3">
    <location>
        <begin position="625"/>
        <end position="651"/>
    </location>
</feature>
<feature type="transmembrane region" description="Helical" evidence="3">
    <location>
        <begin position="589"/>
        <end position="613"/>
    </location>
</feature>
<keyword evidence="6" id="KW-1185">Reference proteome</keyword>
<sequence length="858" mass="96055">MAPKPESYIYNLGSFNRKVSTASPAAQVWFDRGLIWSYAFHHEEADRCFQYALEEDPGFAMAYWGRAFALGPNYNKPWELFDPEELKASIEQIDIANAKAKDNADDVTDVEKALIDAIQSRVPKSLDDKHFRACNEAYAGAMGSVYTEFPGDLDVATLYADALMNLSAWDLWDLKTGEPRPGARTLEAKTVLAKALTQEGVNKHPGVLHMFIHLMEMSKTPEAALVAADHLRNLCPEAGHLVHMGSHIDIQVGDYRRAVASNAEACIADEKFFCEQGGDDFYTIYRLHDYHFLAYAAMFAGQYHVAIDAVARLELSLTPELVTKLTDWVEAFTSIRVEVLVRFGRWDDLIALQVPRKEDQALYAVLTAMIHYGRGVAFAASGDVGKASEERELLYAAVDRIPQSRISVTPVNKSHTVMQVAKAMLDGELEYRKGNYDVAFKHLEKAVELEDGLNYAEPWPWMMPSRHAYAALLLEQGRIKEAAIAYAADLGLDDHIIRARQHPNNVWALQGYFECLGKLGRIEEAKIIGQQLQVAQAVADVDDGPLHLQLTALLFQLMFTVSAIMGVQYGTGRHMRTLAPPDFEKALMYWYLCYPAYRMAMIAAKISVGLFLLRVAVQPHYRRIIYVVMGATVATGLVFFFVSVLQCHPVSYFCLPAVELWNLNMAKNQRLMLIPILSMACVASVAVTVRMGYLMKFKSPDFLWDTLDVAVWSEIEKGLAITAGSLATLRPLYRAITKRLLGWTDAGTETFPTQRKADSRKRYRTPSFNHHKKSGPFSLVSITRAGDEVSRSSAESEEQFAARTGRSAPPKLSNDLVAANEDRKGFNSWRIQVGDRSDEDLTVARGITRQTDIFLGKQ</sequence>
<dbReference type="OrthoDB" id="414774at2759"/>
<feature type="repeat" description="TPR" evidence="1">
    <location>
        <begin position="26"/>
        <end position="59"/>
    </location>
</feature>
<accession>A0A9P6GQJ8</accession>
<dbReference type="InterPro" id="IPR011990">
    <property type="entry name" value="TPR-like_helical_dom_sf"/>
</dbReference>
<evidence type="ECO:0000256" key="2">
    <source>
        <dbReference type="SAM" id="MobiDB-lite"/>
    </source>
</evidence>
<dbReference type="PROSITE" id="PS50005">
    <property type="entry name" value="TPR"/>
    <property type="match status" value="1"/>
</dbReference>
<evidence type="ECO:0000256" key="1">
    <source>
        <dbReference type="PROSITE-ProRule" id="PRU00339"/>
    </source>
</evidence>
<feature type="domain" description="Rhodopsin" evidence="4">
    <location>
        <begin position="654"/>
        <end position="734"/>
    </location>
</feature>
<dbReference type="Gene3D" id="1.25.40.10">
    <property type="entry name" value="Tetratricopeptide repeat domain"/>
    <property type="match status" value="2"/>
</dbReference>
<keyword evidence="3" id="KW-1133">Transmembrane helix</keyword>
<keyword evidence="3" id="KW-0812">Transmembrane</keyword>
<dbReference type="Proteomes" id="UP000756921">
    <property type="component" value="Unassembled WGS sequence"/>
</dbReference>